<dbReference type="CDD" id="cd03244">
    <property type="entry name" value="ABCC_MRP_domain2"/>
    <property type="match status" value="1"/>
</dbReference>
<protein>
    <recommendedName>
        <fullName evidence="16">ABC transporter</fullName>
    </recommendedName>
</protein>
<keyword evidence="6" id="KW-0067">ATP-binding</keyword>
<dbReference type="GO" id="GO:0140359">
    <property type="term" value="F:ABC-type transporter activity"/>
    <property type="evidence" value="ECO:0007669"/>
    <property type="project" value="InterPro"/>
</dbReference>
<keyword evidence="5" id="KW-0547">Nucleotide-binding</keyword>
<evidence type="ECO:0000256" key="8">
    <source>
        <dbReference type="ARBA" id="ARBA00023136"/>
    </source>
</evidence>
<dbReference type="GO" id="GO:0005886">
    <property type="term" value="C:plasma membrane"/>
    <property type="evidence" value="ECO:0007669"/>
    <property type="project" value="UniProtKB-SubCell"/>
</dbReference>
<evidence type="ECO:0000256" key="9">
    <source>
        <dbReference type="ARBA" id="ARBA00023180"/>
    </source>
</evidence>
<dbReference type="SUPFAM" id="SSF90123">
    <property type="entry name" value="ABC transporter transmembrane region"/>
    <property type="match status" value="2"/>
</dbReference>
<feature type="transmembrane region" description="Helical" evidence="11">
    <location>
        <begin position="517"/>
        <end position="538"/>
    </location>
</feature>
<evidence type="ECO:0000259" key="13">
    <source>
        <dbReference type="PROSITE" id="PS50929"/>
    </source>
</evidence>
<feature type="transmembrane region" description="Helical" evidence="11">
    <location>
        <begin position="86"/>
        <end position="106"/>
    </location>
</feature>
<dbReference type="CDD" id="cd18580">
    <property type="entry name" value="ABC_6TM_ABCC_D2"/>
    <property type="match status" value="1"/>
</dbReference>
<dbReference type="PANTHER" id="PTHR24223">
    <property type="entry name" value="ATP-BINDING CASSETTE SUB-FAMILY C"/>
    <property type="match status" value="1"/>
</dbReference>
<dbReference type="PROSITE" id="PS00211">
    <property type="entry name" value="ABC_TRANSPORTER_1"/>
    <property type="match status" value="2"/>
</dbReference>
<dbReference type="InterPro" id="IPR027417">
    <property type="entry name" value="P-loop_NTPase"/>
</dbReference>
<feature type="domain" description="ABC transmembrane type-1" evidence="13">
    <location>
        <begin position="298"/>
        <end position="576"/>
    </location>
</feature>
<comment type="subcellular location">
    <subcellularLocation>
        <location evidence="1">Cell membrane</location>
        <topology evidence="1">Multi-pass membrane protein</topology>
    </subcellularLocation>
</comment>
<evidence type="ECO:0000256" key="10">
    <source>
        <dbReference type="SAM" id="MobiDB-lite"/>
    </source>
</evidence>
<dbReference type="PROSITE" id="PS50893">
    <property type="entry name" value="ABC_TRANSPORTER_2"/>
    <property type="match status" value="2"/>
</dbReference>
<dbReference type="InterPro" id="IPR050173">
    <property type="entry name" value="ABC_transporter_C-like"/>
</dbReference>
<evidence type="ECO:0008006" key="16">
    <source>
        <dbReference type="Google" id="ProtNLM"/>
    </source>
</evidence>
<dbReference type="InterPro" id="IPR003593">
    <property type="entry name" value="AAA+_ATPase"/>
</dbReference>
<evidence type="ECO:0000256" key="5">
    <source>
        <dbReference type="ARBA" id="ARBA00022741"/>
    </source>
</evidence>
<feature type="transmembrane region" description="Helical" evidence="11">
    <location>
        <begin position="1035"/>
        <end position="1058"/>
    </location>
</feature>
<feature type="transmembrane region" description="Helical" evidence="11">
    <location>
        <begin position="428"/>
        <end position="447"/>
    </location>
</feature>
<evidence type="ECO:0000256" key="1">
    <source>
        <dbReference type="ARBA" id="ARBA00004651"/>
    </source>
</evidence>
<dbReference type="PROSITE" id="PS50929">
    <property type="entry name" value="ABC_TM1F"/>
    <property type="match status" value="2"/>
</dbReference>
<dbReference type="FunFam" id="3.40.50.300:FF:000838">
    <property type="entry name" value="ABC multidrug transporter (Eurofung)"/>
    <property type="match status" value="1"/>
</dbReference>
<dbReference type="Pfam" id="PF00005">
    <property type="entry name" value="ABC_tran"/>
    <property type="match status" value="2"/>
</dbReference>
<evidence type="ECO:0000256" key="4">
    <source>
        <dbReference type="ARBA" id="ARBA00022692"/>
    </source>
</evidence>
<evidence type="ECO:0000259" key="12">
    <source>
        <dbReference type="PROSITE" id="PS50893"/>
    </source>
</evidence>
<dbReference type="Pfam" id="PF00664">
    <property type="entry name" value="ABC_membrane"/>
    <property type="match status" value="2"/>
</dbReference>
<keyword evidence="2" id="KW-0813">Transport</keyword>
<evidence type="ECO:0000256" key="7">
    <source>
        <dbReference type="ARBA" id="ARBA00022989"/>
    </source>
</evidence>
<keyword evidence="15" id="KW-1185">Reference proteome</keyword>
<dbReference type="HOGENOM" id="CLU_000604_27_5_1"/>
<feature type="domain" description="ABC transporter" evidence="12">
    <location>
        <begin position="639"/>
        <end position="867"/>
    </location>
</feature>
<evidence type="ECO:0000256" key="6">
    <source>
        <dbReference type="ARBA" id="ARBA00022840"/>
    </source>
</evidence>
<dbReference type="CDD" id="cd03250">
    <property type="entry name" value="ABCC_MRP_domain1"/>
    <property type="match status" value="1"/>
</dbReference>
<feature type="transmembrane region" description="Helical" evidence="11">
    <location>
        <begin position="363"/>
        <end position="383"/>
    </location>
</feature>
<feature type="transmembrane region" description="Helical" evidence="11">
    <location>
        <begin position="1002"/>
        <end position="1023"/>
    </location>
</feature>
<name>A0A0C3HAH2_OIDMZ</name>
<evidence type="ECO:0000256" key="3">
    <source>
        <dbReference type="ARBA" id="ARBA00022475"/>
    </source>
</evidence>
<reference evidence="14 15" key="1">
    <citation type="submission" date="2014-04" db="EMBL/GenBank/DDBJ databases">
        <authorList>
            <consortium name="DOE Joint Genome Institute"/>
            <person name="Kuo A."/>
            <person name="Martino E."/>
            <person name="Perotto S."/>
            <person name="Kohler A."/>
            <person name="Nagy L.G."/>
            <person name="Floudas D."/>
            <person name="Copeland A."/>
            <person name="Barry K.W."/>
            <person name="Cichocki N."/>
            <person name="Veneault-Fourrey C."/>
            <person name="LaButti K."/>
            <person name="Lindquist E.A."/>
            <person name="Lipzen A."/>
            <person name="Lundell T."/>
            <person name="Morin E."/>
            <person name="Murat C."/>
            <person name="Sun H."/>
            <person name="Tunlid A."/>
            <person name="Henrissat B."/>
            <person name="Grigoriev I.V."/>
            <person name="Hibbett D.S."/>
            <person name="Martin F."/>
            <person name="Nordberg H.P."/>
            <person name="Cantor M.N."/>
            <person name="Hua S.X."/>
        </authorList>
    </citation>
    <scope>NUCLEOTIDE SEQUENCE [LARGE SCALE GENOMIC DNA]</scope>
    <source>
        <strain evidence="14 15">Zn</strain>
    </source>
</reference>
<dbReference type="GO" id="GO:0016887">
    <property type="term" value="F:ATP hydrolysis activity"/>
    <property type="evidence" value="ECO:0007669"/>
    <property type="project" value="InterPro"/>
</dbReference>
<dbReference type="GO" id="GO:0005524">
    <property type="term" value="F:ATP binding"/>
    <property type="evidence" value="ECO:0007669"/>
    <property type="project" value="UniProtKB-KW"/>
</dbReference>
<keyword evidence="7 11" id="KW-1133">Transmembrane helix</keyword>
<dbReference type="InterPro" id="IPR017871">
    <property type="entry name" value="ABC_transporter-like_CS"/>
</dbReference>
<dbReference type="InterPro" id="IPR044726">
    <property type="entry name" value="ABCC_6TM_D2"/>
</dbReference>
<feature type="domain" description="ABC transmembrane type-1" evidence="13">
    <location>
        <begin position="926"/>
        <end position="1205"/>
    </location>
</feature>
<dbReference type="InterPro" id="IPR044746">
    <property type="entry name" value="ABCC_6TM_D1"/>
</dbReference>
<reference evidence="15" key="2">
    <citation type="submission" date="2015-01" db="EMBL/GenBank/DDBJ databases">
        <title>Evolutionary Origins and Diversification of the Mycorrhizal Mutualists.</title>
        <authorList>
            <consortium name="DOE Joint Genome Institute"/>
            <consortium name="Mycorrhizal Genomics Consortium"/>
            <person name="Kohler A."/>
            <person name="Kuo A."/>
            <person name="Nagy L.G."/>
            <person name="Floudas D."/>
            <person name="Copeland A."/>
            <person name="Barry K.W."/>
            <person name="Cichocki N."/>
            <person name="Veneault-Fourrey C."/>
            <person name="LaButti K."/>
            <person name="Lindquist E.A."/>
            <person name="Lipzen A."/>
            <person name="Lundell T."/>
            <person name="Morin E."/>
            <person name="Murat C."/>
            <person name="Riley R."/>
            <person name="Ohm R."/>
            <person name="Sun H."/>
            <person name="Tunlid A."/>
            <person name="Henrissat B."/>
            <person name="Grigoriev I.V."/>
            <person name="Hibbett D.S."/>
            <person name="Martin F."/>
        </authorList>
    </citation>
    <scope>NUCLEOTIDE SEQUENCE [LARGE SCALE GENOMIC DNA]</scope>
    <source>
        <strain evidence="15">Zn</strain>
    </source>
</reference>
<feature type="region of interest" description="Disordered" evidence="10">
    <location>
        <begin position="872"/>
        <end position="898"/>
    </location>
</feature>
<evidence type="ECO:0000313" key="14">
    <source>
        <dbReference type="EMBL" id="KIN05246.1"/>
    </source>
</evidence>
<organism evidence="14 15">
    <name type="scientific">Oidiodendron maius (strain Zn)</name>
    <dbReference type="NCBI Taxonomy" id="913774"/>
    <lineage>
        <taxon>Eukaryota</taxon>
        <taxon>Fungi</taxon>
        <taxon>Dikarya</taxon>
        <taxon>Ascomycota</taxon>
        <taxon>Pezizomycotina</taxon>
        <taxon>Leotiomycetes</taxon>
        <taxon>Leotiomycetes incertae sedis</taxon>
        <taxon>Myxotrichaceae</taxon>
        <taxon>Oidiodendron</taxon>
    </lineage>
</organism>
<dbReference type="OrthoDB" id="6500128at2759"/>
<dbReference type="InParanoid" id="A0A0C3HAH2"/>
<feature type="transmembrane region" description="Helical" evidence="11">
    <location>
        <begin position="118"/>
        <end position="137"/>
    </location>
</feature>
<dbReference type="SMART" id="SM00382">
    <property type="entry name" value="AAA"/>
    <property type="match status" value="2"/>
</dbReference>
<dbReference type="STRING" id="913774.A0A0C3HAH2"/>
<feature type="transmembrane region" description="Helical" evidence="11">
    <location>
        <begin position="176"/>
        <end position="196"/>
    </location>
</feature>
<dbReference type="FunFam" id="1.20.1560.10:FF:000066">
    <property type="entry name" value="ABC multidrug transporter (Eurofung)"/>
    <property type="match status" value="1"/>
</dbReference>
<feature type="domain" description="ABC transporter" evidence="12">
    <location>
        <begin position="1242"/>
        <end position="1479"/>
    </location>
</feature>
<dbReference type="EMBL" id="KN832872">
    <property type="protein sequence ID" value="KIN05246.1"/>
    <property type="molecule type" value="Genomic_DNA"/>
</dbReference>
<dbReference type="FunFam" id="1.20.1560.10:FF:000055">
    <property type="entry name" value="ABC multidrug transporter (Eurofung)"/>
    <property type="match status" value="1"/>
</dbReference>
<gene>
    <name evidence="14" type="ORF">OIDMADRAFT_51062</name>
</gene>
<feature type="transmembrane region" description="Helical" evidence="11">
    <location>
        <begin position="965"/>
        <end position="990"/>
    </location>
</feature>
<dbReference type="Pfam" id="PF24357">
    <property type="entry name" value="TMD0_ABC"/>
    <property type="match status" value="1"/>
</dbReference>
<feature type="transmembrane region" description="Helical" evidence="11">
    <location>
        <begin position="149"/>
        <end position="170"/>
    </location>
</feature>
<dbReference type="SUPFAM" id="SSF52540">
    <property type="entry name" value="P-loop containing nucleoside triphosphate hydrolases"/>
    <property type="match status" value="2"/>
</dbReference>
<accession>A0A0C3HAH2</accession>
<dbReference type="InterPro" id="IPR056227">
    <property type="entry name" value="TMD0_ABC"/>
</dbReference>
<feature type="transmembrane region" description="Helical" evidence="11">
    <location>
        <begin position="550"/>
        <end position="571"/>
    </location>
</feature>
<dbReference type="Gene3D" id="3.40.50.300">
    <property type="entry name" value="P-loop containing nucleotide triphosphate hydrolases"/>
    <property type="match status" value="2"/>
</dbReference>
<dbReference type="CDD" id="cd18579">
    <property type="entry name" value="ABC_6TM_ABCC_D1"/>
    <property type="match status" value="1"/>
</dbReference>
<proteinExistence type="predicted"/>
<dbReference type="Gene3D" id="1.20.1560.10">
    <property type="entry name" value="ABC transporter type 1, transmembrane domain"/>
    <property type="match status" value="2"/>
</dbReference>
<feature type="transmembrane region" description="Helical" evidence="11">
    <location>
        <begin position="331"/>
        <end position="351"/>
    </location>
</feature>
<keyword evidence="9" id="KW-0325">Glycoprotein</keyword>
<dbReference type="PANTHER" id="PTHR24223:SF399">
    <property type="entry name" value="ABC TRANSPORTER ATNG"/>
    <property type="match status" value="1"/>
</dbReference>
<dbReference type="InterPro" id="IPR011527">
    <property type="entry name" value="ABC1_TM_dom"/>
</dbReference>
<evidence type="ECO:0000256" key="11">
    <source>
        <dbReference type="SAM" id="Phobius"/>
    </source>
</evidence>
<evidence type="ECO:0000313" key="15">
    <source>
        <dbReference type="Proteomes" id="UP000054321"/>
    </source>
</evidence>
<feature type="transmembrane region" description="Helical" evidence="11">
    <location>
        <begin position="1064"/>
        <end position="1084"/>
    </location>
</feature>
<keyword evidence="8 11" id="KW-0472">Membrane</keyword>
<sequence length="1482" mass="163448">MTSRPLGLRNDTVIQCLQLQGFGPVAGNGSCAGERDSFDFTLLFEQSILSIGPSALFLLACPLRWLHLRSQSRKTGRGGVFEFSKVACVVVFGLLQLVLLVLWAMTSRQDGQFGQVTIAANTLGILDAIALCLLGFAEHRQSIRPSSLITLYLLFSVAFDAVQCRTLWLLPHGRKLRIIAVISNFSIGFKVGILVLELIEKRAFLVPPWNQAPPESLSGTINRSLFWWLNKLFLRGYKSVLNLKSLWPTDHGMDSERLLVHLNSAWNTTKNKRKKNSLALAMMRSIKWPVVAVLFPRLCLIGFRFSQPLLLNRIIDFVGQNDGEEKTNIRYGLLGATALVYLGNAIIKGVFNYKKVRVMTMVRGALISMILSKVLTISATAVAEKGPNTLTLITTDVENIVKGFQVMNDVWASPIEVAIALWLLERELGIACTVPAVLAAACTFVIFRISPSIGRAFAAWNKGIQERVSLTSSILGNMKEVKLLGLTDRWATDIQDHRVKELDLSKKARILSVYRLVLARVSIYLTPAVTFGVFIAVAQRHGSSLSVATAFTSLSLLSLLSSPLSLMFTALPQTSMALACFARIQDFLVEDDKDLGLAMHNLASNGERPSSILNLTNETELETLNPSPNQAKGNGDKVIILKGAAFGVKEEGEPITHRLNLEVSRLSLTMVIGRIGSGKSTLLKGLIGELPTRAGSIQSTFGELAYCEQQPWLANGSIQNNILGYSTLEAKWYETVIRSCALDKDFATLPHGDQSLVGSKGITLSGGQKARVALARAIYSRKDVAIIDDMLSGLDRATEEFVWTNVFGPRGIFRQHEVAVILATHTVNHLRDADNIVVLSEEGTIAEQGVFDSLDLKRGYLQSLIVDSQVEGSHSRGGSDIYEGTRNGPTTVPVKSSEPDDDLLRKTGDMTLYRYYFESVGWKDGVTILVLTICGQFCVYFPQLWIQLWTEADARHPRDRIGMFYGVYVMFGIIGLIFAYWSIFYSFIVITPKSGAYLHQKLVNVIMGAPLSFFATTDTGITINRFSQDMSLLDIGLSPGAFLTLWGLTSCIMGMILIIISLKYMAAVIPFAAIFLYGLQLFYLRTSRQLRYMDLEAKSPLYTHLLETVQGLSSIRSFGWTSATMSNSLKLLGVSQRPFYLLYCIQQWLQLVLDLFTFGMAVLFVGIAISISTTSAGSIGLALLNMLALNQSLVTVITEWTELETSLGAVARLRDMEMNIPKEAQDYETFVPESSWPQCGSISFNNVAAFYNTNSDPVLRNVSFEIAAGQKIGICGRTGSGKSSLLLTLFRLLDLREGSITIDSLSATTLPRSILRSRLNIIPQDPVIFPGSVRLNAIPSIYSITSSEDDSIITALTVVTLWDTISSRGGLDADMSNIPLSQGQKQLFCLARALLRRDKSPILVLDEATSNVDHLTDGLMQRIIREEWKGKTIIAVAHRLNTVMDFDRIAVLENGRLVEFDAPGSLIKTEGSVFKELWNSQT</sequence>
<keyword evidence="4 11" id="KW-0812">Transmembrane</keyword>
<dbReference type="InterPro" id="IPR003439">
    <property type="entry name" value="ABC_transporter-like_ATP-bd"/>
</dbReference>
<feature type="transmembrane region" description="Helical" evidence="11">
    <location>
        <begin position="1151"/>
        <end position="1171"/>
    </location>
</feature>
<feature type="transmembrane region" description="Helical" evidence="11">
    <location>
        <begin position="47"/>
        <end position="66"/>
    </location>
</feature>
<dbReference type="Proteomes" id="UP000054321">
    <property type="component" value="Unassembled WGS sequence"/>
</dbReference>
<keyword evidence="3" id="KW-1003">Cell membrane</keyword>
<dbReference type="InterPro" id="IPR036640">
    <property type="entry name" value="ABC1_TM_sf"/>
</dbReference>
<evidence type="ECO:0000256" key="2">
    <source>
        <dbReference type="ARBA" id="ARBA00022448"/>
    </source>
</evidence>